<protein>
    <submittedName>
        <fullName evidence="1">Uncharacterized protein</fullName>
    </submittedName>
</protein>
<accession>C0DYY8</accession>
<proteinExistence type="predicted"/>
<gene>
    <name evidence="1" type="ORF">EIKCOROL_02604</name>
</gene>
<dbReference type="EMBL" id="ACEA01000060">
    <property type="protein sequence ID" value="EEG22692.1"/>
    <property type="molecule type" value="Genomic_DNA"/>
</dbReference>
<dbReference type="AlphaFoldDB" id="C0DYY8"/>
<evidence type="ECO:0000313" key="2">
    <source>
        <dbReference type="Proteomes" id="UP000005837"/>
    </source>
</evidence>
<dbReference type="HOGENOM" id="CLU_1394423_0_0_4"/>
<reference evidence="1 2" key="1">
    <citation type="submission" date="2009-01" db="EMBL/GenBank/DDBJ databases">
        <authorList>
            <person name="Fulton L."/>
            <person name="Clifton S."/>
            <person name="Chinwalla A.T."/>
            <person name="Mitreva M."/>
            <person name="Sodergren E."/>
            <person name="Weinstock G."/>
            <person name="Clifton S."/>
            <person name="Dooling D.J."/>
            <person name="Fulton B."/>
            <person name="Minx P."/>
            <person name="Pepin K.H."/>
            <person name="Johnson M."/>
            <person name="Bhonagiri V."/>
            <person name="Nash W.E."/>
            <person name="Mardis E.R."/>
            <person name="Wilson R.K."/>
        </authorList>
    </citation>
    <scope>NUCLEOTIDE SEQUENCE [LARGE SCALE GENOMIC DNA]</scope>
    <source>
        <strain evidence="1 2">ATCC 23834</strain>
    </source>
</reference>
<dbReference type="Proteomes" id="UP000005837">
    <property type="component" value="Unassembled WGS sequence"/>
</dbReference>
<comment type="caution">
    <text evidence="1">The sequence shown here is derived from an EMBL/GenBank/DDBJ whole genome shotgun (WGS) entry which is preliminary data.</text>
</comment>
<organism evidence="1 2">
    <name type="scientific">Eikenella corrodens ATCC 23834</name>
    <dbReference type="NCBI Taxonomy" id="546274"/>
    <lineage>
        <taxon>Bacteria</taxon>
        <taxon>Pseudomonadati</taxon>
        <taxon>Pseudomonadota</taxon>
        <taxon>Betaproteobacteria</taxon>
        <taxon>Neisseriales</taxon>
        <taxon>Neisseriaceae</taxon>
        <taxon>Eikenella</taxon>
    </lineage>
</organism>
<sequence length="195" mass="19623">MVLLRLAGAGGFGFPVGGQALVFGGESGGHAVVLGESDGGGGVAVFGFGLQAGDLLRAEGEDAAGGERGFGVVVHFVQHGLQVRRQGHAALLEFVCPGGGIEIAVLGEEFFGGGADFFVGSRLGNLRLAGLWFAGLQRLRAGGGGGHGGVFLAGGKEEKAGEESGQAFHGFPFGMCFRLAEGYLKNGSREVSGSL</sequence>
<evidence type="ECO:0000313" key="1">
    <source>
        <dbReference type="EMBL" id="EEG22692.1"/>
    </source>
</evidence>
<name>C0DYY8_EIKCO</name>